<protein>
    <recommendedName>
        <fullName evidence="6">Receptor ligand binding region domain-containing protein</fullName>
    </recommendedName>
</protein>
<keyword evidence="9" id="KW-1185">Reference proteome</keyword>
<evidence type="ECO:0000259" key="6">
    <source>
        <dbReference type="Pfam" id="PF01094"/>
    </source>
</evidence>
<evidence type="ECO:0000256" key="1">
    <source>
        <dbReference type="ARBA" id="ARBA00004370"/>
    </source>
</evidence>
<name>B7QMB0_IXOSC</name>
<evidence type="ECO:0000313" key="9">
    <source>
        <dbReference type="Proteomes" id="UP000001555"/>
    </source>
</evidence>
<evidence type="ECO:0000256" key="2">
    <source>
        <dbReference type="ARBA" id="ARBA00022692"/>
    </source>
</evidence>
<proteinExistence type="predicted"/>
<keyword evidence="5" id="KW-0732">Signal</keyword>
<gene>
    <name evidence="7" type="ORF">IscW_ISCW014527</name>
</gene>
<dbReference type="InParanoid" id="B7QMB0"/>
<dbReference type="EMBL" id="DS970177">
    <property type="protein sequence ID" value="EEC19982.1"/>
    <property type="molecule type" value="Genomic_DNA"/>
</dbReference>
<keyword evidence="4" id="KW-0472">Membrane</keyword>
<accession>B7QMB0</accession>
<dbReference type="EnsemblMetazoa" id="ISCW014527-RA">
    <property type="protein sequence ID" value="ISCW014527-PA"/>
    <property type="gene ID" value="ISCW014527"/>
</dbReference>
<evidence type="ECO:0000313" key="8">
    <source>
        <dbReference type="EnsemblMetazoa" id="ISCW014527-PA"/>
    </source>
</evidence>
<organism>
    <name type="scientific">Ixodes scapularis</name>
    <name type="common">Black-legged tick</name>
    <name type="synonym">Deer tick</name>
    <dbReference type="NCBI Taxonomy" id="6945"/>
    <lineage>
        <taxon>Eukaryota</taxon>
        <taxon>Metazoa</taxon>
        <taxon>Ecdysozoa</taxon>
        <taxon>Arthropoda</taxon>
        <taxon>Chelicerata</taxon>
        <taxon>Arachnida</taxon>
        <taxon>Acari</taxon>
        <taxon>Parasitiformes</taxon>
        <taxon>Ixodida</taxon>
        <taxon>Ixodoidea</taxon>
        <taxon>Ixodidae</taxon>
        <taxon>Ixodinae</taxon>
        <taxon>Ixodes</taxon>
    </lineage>
</organism>
<dbReference type="AlphaFoldDB" id="B7QMB0"/>
<dbReference type="VEuPathDB" id="VectorBase:ISCW014527"/>
<evidence type="ECO:0000256" key="5">
    <source>
        <dbReference type="SAM" id="SignalP"/>
    </source>
</evidence>
<dbReference type="SUPFAM" id="SSF53822">
    <property type="entry name" value="Periplasmic binding protein-like I"/>
    <property type="match status" value="1"/>
</dbReference>
<dbReference type="Pfam" id="PF01094">
    <property type="entry name" value="ANF_receptor"/>
    <property type="match status" value="1"/>
</dbReference>
<comment type="subcellular location">
    <subcellularLocation>
        <location evidence="1">Membrane</location>
    </subcellularLocation>
</comment>
<dbReference type="GO" id="GO:0016020">
    <property type="term" value="C:membrane"/>
    <property type="evidence" value="ECO:0007669"/>
    <property type="project" value="UniProtKB-SubCell"/>
</dbReference>
<feature type="domain" description="Receptor ligand binding region" evidence="6">
    <location>
        <begin position="61"/>
        <end position="202"/>
    </location>
</feature>
<evidence type="ECO:0000313" key="7">
    <source>
        <dbReference type="EMBL" id="EEC19982.1"/>
    </source>
</evidence>
<dbReference type="HOGENOM" id="CLU_1200994_0_0_1"/>
<dbReference type="PaxDb" id="6945-B7QMB0"/>
<reference evidence="7 9" key="1">
    <citation type="submission" date="2008-03" db="EMBL/GenBank/DDBJ databases">
        <title>Annotation of Ixodes scapularis.</title>
        <authorList>
            <consortium name="Ixodes scapularis Genome Project Consortium"/>
            <person name="Caler E."/>
            <person name="Hannick L.I."/>
            <person name="Bidwell S."/>
            <person name="Joardar V."/>
            <person name="Thiagarajan M."/>
            <person name="Amedeo P."/>
            <person name="Galinsky K.J."/>
            <person name="Schobel S."/>
            <person name="Inman J."/>
            <person name="Hostetler J."/>
            <person name="Miller J."/>
            <person name="Hammond M."/>
            <person name="Megy K."/>
            <person name="Lawson D."/>
            <person name="Kodira C."/>
            <person name="Sutton G."/>
            <person name="Meyer J."/>
            <person name="Hill C.A."/>
            <person name="Birren B."/>
            <person name="Nene V."/>
            <person name="Collins F."/>
            <person name="Alarcon-Chaidez F."/>
            <person name="Wikel S."/>
            <person name="Strausberg R."/>
        </authorList>
    </citation>
    <scope>NUCLEOTIDE SEQUENCE [LARGE SCALE GENOMIC DNA]</scope>
    <source>
        <strain evidence="9">Wikel</strain>
        <strain evidence="7">Wikel colony</strain>
    </source>
</reference>
<dbReference type="Proteomes" id="UP000001555">
    <property type="component" value="Unassembled WGS sequence"/>
</dbReference>
<sequence length="231" mass="24786">MPALMLAVLAWSAALGSSTARSTRTLVVLPYEDGCRSFNATTLRYTTETLLKGHDLLKTHLEEVNLTLHIRNATDDACQTGGLSSLIRAMQDPGVAGVVGGLNEDVCAAGEALARMHRKPLVVWNCHGWQSGSDEAPPGFARVAPNVALATFALASSLNDLRVKYAVLVVCNQQPWTALAKELEVRLRPSGVVVHRVIALSSDATLADVDTELRVIRAPVKGEPLAMRLRS</sequence>
<dbReference type="EMBL" id="ABJB011003164">
    <property type="status" value="NOT_ANNOTATED_CDS"/>
    <property type="molecule type" value="Genomic_DNA"/>
</dbReference>
<evidence type="ECO:0000256" key="3">
    <source>
        <dbReference type="ARBA" id="ARBA00022989"/>
    </source>
</evidence>
<feature type="chain" id="PRO_5014568402" description="Receptor ligand binding region domain-containing protein" evidence="5">
    <location>
        <begin position="21"/>
        <end position="231"/>
    </location>
</feature>
<evidence type="ECO:0000256" key="4">
    <source>
        <dbReference type="ARBA" id="ARBA00023136"/>
    </source>
</evidence>
<feature type="signal peptide" evidence="5">
    <location>
        <begin position="1"/>
        <end position="20"/>
    </location>
</feature>
<keyword evidence="2" id="KW-0812">Transmembrane</keyword>
<dbReference type="InterPro" id="IPR001828">
    <property type="entry name" value="ANF_lig-bd_rcpt"/>
</dbReference>
<keyword evidence="3" id="KW-1133">Transmembrane helix</keyword>
<reference evidence="8" key="2">
    <citation type="submission" date="2020-05" db="UniProtKB">
        <authorList>
            <consortium name="EnsemblMetazoa"/>
        </authorList>
    </citation>
    <scope>IDENTIFICATION</scope>
    <source>
        <strain evidence="8">wikel</strain>
    </source>
</reference>
<dbReference type="InterPro" id="IPR028082">
    <property type="entry name" value="Peripla_BP_I"/>
</dbReference>
<dbReference type="VEuPathDB" id="VectorBase:ISCI014527"/>